<reference evidence="2" key="1">
    <citation type="submission" date="2021-02" db="EMBL/GenBank/DDBJ databases">
        <authorList>
            <person name="Dougan E. K."/>
            <person name="Rhodes N."/>
            <person name="Thang M."/>
            <person name="Chan C."/>
        </authorList>
    </citation>
    <scope>NUCLEOTIDE SEQUENCE</scope>
</reference>
<feature type="region of interest" description="Disordered" evidence="1">
    <location>
        <begin position="97"/>
        <end position="144"/>
    </location>
</feature>
<dbReference type="Proteomes" id="UP000604046">
    <property type="component" value="Unassembled WGS sequence"/>
</dbReference>
<proteinExistence type="predicted"/>
<protein>
    <submittedName>
        <fullName evidence="2">CobB protein</fullName>
    </submittedName>
</protein>
<gene>
    <name evidence="2" type="primary">cobB</name>
    <name evidence="2" type="ORF">SNAT2548_LOCUS7493</name>
</gene>
<organism evidence="2 3">
    <name type="scientific">Symbiodinium natans</name>
    <dbReference type="NCBI Taxonomy" id="878477"/>
    <lineage>
        <taxon>Eukaryota</taxon>
        <taxon>Sar</taxon>
        <taxon>Alveolata</taxon>
        <taxon>Dinophyceae</taxon>
        <taxon>Suessiales</taxon>
        <taxon>Symbiodiniaceae</taxon>
        <taxon>Symbiodinium</taxon>
    </lineage>
</organism>
<keyword evidence="3" id="KW-1185">Reference proteome</keyword>
<dbReference type="EMBL" id="CAJNDS010000524">
    <property type="protein sequence ID" value="CAE7214912.1"/>
    <property type="molecule type" value="Genomic_DNA"/>
</dbReference>
<evidence type="ECO:0000313" key="3">
    <source>
        <dbReference type="Proteomes" id="UP000604046"/>
    </source>
</evidence>
<evidence type="ECO:0000256" key="1">
    <source>
        <dbReference type="SAM" id="MobiDB-lite"/>
    </source>
</evidence>
<evidence type="ECO:0000313" key="2">
    <source>
        <dbReference type="EMBL" id="CAE7214912.1"/>
    </source>
</evidence>
<name>A0A812JVX9_9DINO</name>
<sequence length="144" mass="14458">MVKVGSGGSLEAGSSTGGSLFITADSIAPAFISGLATITGALAAARGGAGAEDTLLKFEALKNFNAKVQEVQKFSQQANDVRDSVALRVVEGAAGLPASAQAGRPSGQKCDKADGGRSPDCQNGGDGADRVNRRRAARVPQLTA</sequence>
<comment type="caution">
    <text evidence="2">The sequence shown here is derived from an EMBL/GenBank/DDBJ whole genome shotgun (WGS) entry which is preliminary data.</text>
</comment>
<dbReference type="AlphaFoldDB" id="A0A812JVX9"/>
<accession>A0A812JVX9</accession>